<evidence type="ECO:0008006" key="3">
    <source>
        <dbReference type="Google" id="ProtNLM"/>
    </source>
</evidence>
<name>A0A9D2UMK4_BREEP</name>
<sequence>MSEYVDWPNGHDEPVGLTVLLPGRNYPATMPLLTFAGRAAVQHGWHVRAVSWDAPDLDTEATVEWVGTQLAEAVGDFEGRVLVVGKSLGTCGAAYAAARDYEAIWLTPLLHLPQVVQAMSDNTNRQMLIGGTDDPAWNPDAARSTGGTITQIDDADHGMFTDDAVRSAEIHVEVTREISRWLGNT</sequence>
<protein>
    <recommendedName>
        <fullName evidence="3">Alpha/beta hydrolase</fullName>
    </recommendedName>
</protein>
<dbReference type="SUPFAM" id="SSF53474">
    <property type="entry name" value="alpha/beta-Hydrolases"/>
    <property type="match status" value="1"/>
</dbReference>
<dbReference type="Proteomes" id="UP000743760">
    <property type="component" value="Unassembled WGS sequence"/>
</dbReference>
<dbReference type="AlphaFoldDB" id="A0A9D2UMK4"/>
<dbReference type="InterPro" id="IPR029058">
    <property type="entry name" value="AB_hydrolase_fold"/>
</dbReference>
<reference evidence="1" key="2">
    <citation type="submission" date="2021-09" db="EMBL/GenBank/DDBJ databases">
        <authorList>
            <person name="Gilroy R."/>
        </authorList>
    </citation>
    <scope>NUCLEOTIDE SEQUENCE</scope>
    <source>
        <strain evidence="1">CHK139-4039</strain>
    </source>
</reference>
<evidence type="ECO:0000313" key="1">
    <source>
        <dbReference type="EMBL" id="HJE77748.1"/>
    </source>
</evidence>
<comment type="caution">
    <text evidence="1">The sequence shown here is derived from an EMBL/GenBank/DDBJ whole genome shotgun (WGS) entry which is preliminary data.</text>
</comment>
<reference evidence="1" key="1">
    <citation type="journal article" date="2021" name="PeerJ">
        <title>Extensive microbial diversity within the chicken gut microbiome revealed by metagenomics and culture.</title>
        <authorList>
            <person name="Gilroy R."/>
            <person name="Ravi A."/>
            <person name="Getino M."/>
            <person name="Pursley I."/>
            <person name="Horton D.L."/>
            <person name="Alikhan N.F."/>
            <person name="Baker D."/>
            <person name="Gharbi K."/>
            <person name="Hall N."/>
            <person name="Watson M."/>
            <person name="Adriaenssens E.M."/>
            <person name="Foster-Nyarko E."/>
            <person name="Jarju S."/>
            <person name="Secka A."/>
            <person name="Antonio M."/>
            <person name="Oren A."/>
            <person name="Chaudhuri R.R."/>
            <person name="La Ragione R."/>
            <person name="Hildebrand F."/>
            <person name="Pallen M.J."/>
        </authorList>
    </citation>
    <scope>NUCLEOTIDE SEQUENCE</scope>
    <source>
        <strain evidence="1">CHK139-4039</strain>
    </source>
</reference>
<organism evidence="1 2">
    <name type="scientific">Brevibacterium epidermidis</name>
    <dbReference type="NCBI Taxonomy" id="1698"/>
    <lineage>
        <taxon>Bacteria</taxon>
        <taxon>Bacillati</taxon>
        <taxon>Actinomycetota</taxon>
        <taxon>Actinomycetes</taxon>
        <taxon>Micrococcales</taxon>
        <taxon>Brevibacteriaceae</taxon>
        <taxon>Brevibacterium</taxon>
    </lineage>
</organism>
<dbReference type="EMBL" id="DYXR01000235">
    <property type="protein sequence ID" value="HJE77748.1"/>
    <property type="molecule type" value="Genomic_DNA"/>
</dbReference>
<accession>A0A9D2UMK4</accession>
<dbReference type="Gene3D" id="3.40.50.1820">
    <property type="entry name" value="alpha/beta hydrolase"/>
    <property type="match status" value="1"/>
</dbReference>
<proteinExistence type="predicted"/>
<evidence type="ECO:0000313" key="2">
    <source>
        <dbReference type="Proteomes" id="UP000743760"/>
    </source>
</evidence>
<gene>
    <name evidence="1" type="ORF">K8V74_07350</name>
</gene>